<dbReference type="AlphaFoldDB" id="A0A2G3E3S0"/>
<reference evidence="2 3" key="1">
    <citation type="submission" date="2017-10" db="EMBL/GenBank/DDBJ databases">
        <title>Resolving the taxonomy of Roseburia spp., Eubacterium rectale and Agathobacter spp. through phylogenomic analysis.</title>
        <authorList>
            <person name="Sheridan P.O."/>
            <person name="Walker A.W."/>
            <person name="Duncan S.H."/>
            <person name="Scott K.P."/>
            <person name="Toole P.W.O."/>
            <person name="Luis P."/>
            <person name="Flint H.J."/>
        </authorList>
    </citation>
    <scope>NUCLEOTIDE SEQUENCE [LARGE SCALE GENOMIC DNA]</scope>
    <source>
        <strain evidence="2 3">JK623</strain>
    </source>
</reference>
<organism evidence="2 3">
    <name type="scientific">Agathobacter ruminis</name>
    <dbReference type="NCBI Taxonomy" id="1712665"/>
    <lineage>
        <taxon>Bacteria</taxon>
        <taxon>Bacillati</taxon>
        <taxon>Bacillota</taxon>
        <taxon>Clostridia</taxon>
        <taxon>Lachnospirales</taxon>
        <taxon>Lachnospiraceae</taxon>
        <taxon>Agathobacter</taxon>
    </lineage>
</organism>
<sequence>MKRKKILLICGIVALCISACSVTKNNSGDSTSAVNTEDETEGKTIKIDGLSFDGNTIKFINEETKFLDDAIGMNYTILIKNIEMSSEIKGDETCWQKEIGMEDAEEKEGQLINGKIIYIDFVVTNNLDNNYDFYTSTIGLMGVYDGEVRPLSESPNYCNLMGEGKDAFKVTLQPGEEKNIQVGYYVCSEDIESTDIYVDPSSGTLYDSYKTFYSIPGVSSIQKE</sequence>
<evidence type="ECO:0000313" key="2">
    <source>
        <dbReference type="EMBL" id="PHU37904.1"/>
    </source>
</evidence>
<name>A0A2G3E3S0_9FIRM</name>
<dbReference type="RefSeq" id="WP_099385932.1">
    <property type="nucleotide sequence ID" value="NZ_JANSWH010000086.1"/>
</dbReference>
<feature type="signal peptide" evidence="1">
    <location>
        <begin position="1"/>
        <end position="21"/>
    </location>
</feature>
<feature type="chain" id="PRO_5038796509" description="DUF4352 domain-containing protein" evidence="1">
    <location>
        <begin position="22"/>
        <end position="224"/>
    </location>
</feature>
<reference evidence="2 3" key="2">
    <citation type="submission" date="2017-10" db="EMBL/GenBank/DDBJ databases">
        <authorList>
            <person name="Banno H."/>
            <person name="Chua N.-H."/>
        </authorList>
    </citation>
    <scope>NUCLEOTIDE SEQUENCE [LARGE SCALE GENOMIC DNA]</scope>
    <source>
        <strain evidence="2 3">JK623</strain>
    </source>
</reference>
<keyword evidence="3" id="KW-1185">Reference proteome</keyword>
<evidence type="ECO:0008006" key="4">
    <source>
        <dbReference type="Google" id="ProtNLM"/>
    </source>
</evidence>
<accession>A0A2G3E3S0</accession>
<dbReference type="Proteomes" id="UP000224563">
    <property type="component" value="Unassembled WGS sequence"/>
</dbReference>
<keyword evidence="1" id="KW-0732">Signal</keyword>
<proteinExistence type="predicted"/>
<evidence type="ECO:0000256" key="1">
    <source>
        <dbReference type="SAM" id="SignalP"/>
    </source>
</evidence>
<evidence type="ECO:0000313" key="3">
    <source>
        <dbReference type="Proteomes" id="UP000224563"/>
    </source>
</evidence>
<gene>
    <name evidence="2" type="ORF">CSX02_05535</name>
</gene>
<dbReference type="EMBL" id="PDYG01000024">
    <property type="protein sequence ID" value="PHU37904.1"/>
    <property type="molecule type" value="Genomic_DNA"/>
</dbReference>
<protein>
    <recommendedName>
        <fullName evidence="4">DUF4352 domain-containing protein</fullName>
    </recommendedName>
</protein>
<comment type="caution">
    <text evidence="2">The sequence shown here is derived from an EMBL/GenBank/DDBJ whole genome shotgun (WGS) entry which is preliminary data.</text>
</comment>